<evidence type="ECO:0000256" key="2">
    <source>
        <dbReference type="ARBA" id="ARBA00022692"/>
    </source>
</evidence>
<evidence type="ECO:0000259" key="6">
    <source>
        <dbReference type="Pfam" id="PF06271"/>
    </source>
</evidence>
<keyword evidence="2 5" id="KW-0812">Transmembrane</keyword>
<sequence length="264" mass="30079">MSTIRVLTNFNIDLEFEAAPFYKRLLAWLLDSIVLVMYLVVAARVLIWFAGRGSENMLWAMIMLLIVPYLFYHLVCEITMNGQSIGKRIMRLKVVNENGGQPAIGQYVIRWLIRTSDYMVVVVMLFAPVAAKEGDFDYLWKIGIPMVLLFIDIILVNSAKGQRLGDLLAHTLVISVTKKGSISDTVFLEVENTYVPSFPQVMQLSDRDINALKGILDSAKKRHDYNLAEMASNKIKTHLKIETPLSPFDFLEVLLKDYNYLVSH</sequence>
<accession>A0A1M5BDG6</accession>
<dbReference type="Proteomes" id="UP000184048">
    <property type="component" value="Unassembled WGS sequence"/>
</dbReference>
<dbReference type="InterPro" id="IPR010432">
    <property type="entry name" value="RDD"/>
</dbReference>
<dbReference type="STRING" id="1121884.SAMN02745131_02532"/>
<dbReference type="EMBL" id="FQUU01000010">
    <property type="protein sequence ID" value="SHF40488.1"/>
    <property type="molecule type" value="Genomic_DNA"/>
</dbReference>
<protein>
    <submittedName>
        <fullName evidence="7">Uncharacterized membrane protein YckC, RDD family</fullName>
    </submittedName>
</protein>
<reference evidence="7 8" key="1">
    <citation type="submission" date="2016-11" db="EMBL/GenBank/DDBJ databases">
        <authorList>
            <person name="Jaros S."/>
            <person name="Januszkiewicz K."/>
            <person name="Wedrychowicz H."/>
        </authorList>
    </citation>
    <scope>NUCLEOTIDE SEQUENCE [LARGE SCALE GENOMIC DNA]</scope>
    <source>
        <strain evidence="7 8">DSM 18119</strain>
    </source>
</reference>
<organism evidence="7 8">
    <name type="scientific">Flavisolibacter ginsengisoli DSM 18119</name>
    <dbReference type="NCBI Taxonomy" id="1121884"/>
    <lineage>
        <taxon>Bacteria</taxon>
        <taxon>Pseudomonadati</taxon>
        <taxon>Bacteroidota</taxon>
        <taxon>Chitinophagia</taxon>
        <taxon>Chitinophagales</taxon>
        <taxon>Chitinophagaceae</taxon>
        <taxon>Flavisolibacter</taxon>
    </lineage>
</organism>
<evidence type="ECO:0000256" key="4">
    <source>
        <dbReference type="ARBA" id="ARBA00023136"/>
    </source>
</evidence>
<dbReference type="OrthoDB" id="9814143at2"/>
<evidence type="ECO:0000256" key="1">
    <source>
        <dbReference type="ARBA" id="ARBA00004141"/>
    </source>
</evidence>
<feature type="transmembrane region" description="Helical" evidence="5">
    <location>
        <begin position="57"/>
        <end position="80"/>
    </location>
</feature>
<dbReference type="Pfam" id="PF06271">
    <property type="entry name" value="RDD"/>
    <property type="match status" value="1"/>
</dbReference>
<name>A0A1M5BDG6_9BACT</name>
<evidence type="ECO:0000313" key="7">
    <source>
        <dbReference type="EMBL" id="SHF40488.1"/>
    </source>
</evidence>
<keyword evidence="8" id="KW-1185">Reference proteome</keyword>
<dbReference type="PANTHER" id="PTHR38480">
    <property type="entry name" value="SLR0254 PROTEIN"/>
    <property type="match status" value="1"/>
</dbReference>
<dbReference type="PANTHER" id="PTHR38480:SF1">
    <property type="entry name" value="SLR0254 PROTEIN"/>
    <property type="match status" value="1"/>
</dbReference>
<evidence type="ECO:0000256" key="3">
    <source>
        <dbReference type="ARBA" id="ARBA00022989"/>
    </source>
</evidence>
<gene>
    <name evidence="7" type="ORF">SAMN02745131_02532</name>
</gene>
<dbReference type="AlphaFoldDB" id="A0A1M5BDG6"/>
<keyword evidence="3 5" id="KW-1133">Transmembrane helix</keyword>
<dbReference type="GO" id="GO:0016020">
    <property type="term" value="C:membrane"/>
    <property type="evidence" value="ECO:0007669"/>
    <property type="project" value="UniProtKB-SubCell"/>
</dbReference>
<dbReference type="RefSeq" id="WP_072835704.1">
    <property type="nucleotide sequence ID" value="NZ_FQUU01000010.1"/>
</dbReference>
<feature type="domain" description="RDD" evidence="6">
    <location>
        <begin position="19"/>
        <end position="169"/>
    </location>
</feature>
<comment type="subcellular location">
    <subcellularLocation>
        <location evidence="1">Membrane</location>
        <topology evidence="1">Multi-pass membrane protein</topology>
    </subcellularLocation>
</comment>
<evidence type="ECO:0000256" key="5">
    <source>
        <dbReference type="SAM" id="Phobius"/>
    </source>
</evidence>
<evidence type="ECO:0000313" key="8">
    <source>
        <dbReference type="Proteomes" id="UP000184048"/>
    </source>
</evidence>
<keyword evidence="4 5" id="KW-0472">Membrane</keyword>
<feature type="transmembrane region" description="Helical" evidence="5">
    <location>
        <begin position="25"/>
        <end position="51"/>
    </location>
</feature>
<proteinExistence type="predicted"/>